<sequence>MAASKAQSFLITGANRGLGLEMVKQLVESRASTCRLFAACRDPDAPKSQALQDLAKKYTKVITVIQLGNMHLRALFHRTKYGTFAFPLTSGRVPVPSTEYSSTESAKQVGVLLWYFGTLGWDLQTYLLSIGYANSLPLKHKIQPPSFEIHSEKQNKKQ</sequence>
<evidence type="ECO:0000313" key="1">
    <source>
        <dbReference type="Ensembl" id="ENSPKIP00000033415.1"/>
    </source>
</evidence>
<dbReference type="SUPFAM" id="SSF51735">
    <property type="entry name" value="NAD(P)-binding Rossmann-fold domains"/>
    <property type="match status" value="1"/>
</dbReference>
<reference evidence="1" key="2">
    <citation type="submission" date="2025-09" db="UniProtKB">
        <authorList>
            <consortium name="Ensembl"/>
        </authorList>
    </citation>
    <scope>IDENTIFICATION</scope>
</reference>
<dbReference type="AlphaFoldDB" id="A0A3B3SSW1"/>
<organism evidence="1 2">
    <name type="scientific">Paramormyrops kingsleyae</name>
    <dbReference type="NCBI Taxonomy" id="1676925"/>
    <lineage>
        <taxon>Eukaryota</taxon>
        <taxon>Metazoa</taxon>
        <taxon>Chordata</taxon>
        <taxon>Craniata</taxon>
        <taxon>Vertebrata</taxon>
        <taxon>Euteleostomi</taxon>
        <taxon>Actinopterygii</taxon>
        <taxon>Neopterygii</taxon>
        <taxon>Teleostei</taxon>
        <taxon>Osteoglossocephala</taxon>
        <taxon>Osteoglossomorpha</taxon>
        <taxon>Osteoglossiformes</taxon>
        <taxon>Mormyridae</taxon>
        <taxon>Paramormyrops</taxon>
    </lineage>
</organism>
<keyword evidence="2" id="KW-1185">Reference proteome</keyword>
<dbReference type="Ensembl" id="ENSPKIT00000014305.1">
    <property type="protein sequence ID" value="ENSPKIP00000033415.1"/>
    <property type="gene ID" value="ENSPKIG00000013139.1"/>
</dbReference>
<evidence type="ECO:0000313" key="2">
    <source>
        <dbReference type="Proteomes" id="UP000261540"/>
    </source>
</evidence>
<dbReference type="Proteomes" id="UP000261540">
    <property type="component" value="Unplaced"/>
</dbReference>
<reference evidence="1" key="1">
    <citation type="submission" date="2025-08" db="UniProtKB">
        <authorList>
            <consortium name="Ensembl"/>
        </authorList>
    </citation>
    <scope>IDENTIFICATION</scope>
</reference>
<accession>A0A3B3SSW1</accession>
<proteinExistence type="predicted"/>
<name>A0A3B3SSW1_9TELE</name>
<dbReference type="Gene3D" id="3.40.50.720">
    <property type="entry name" value="NAD(P)-binding Rossmann-like Domain"/>
    <property type="match status" value="1"/>
</dbReference>
<dbReference type="InterPro" id="IPR036291">
    <property type="entry name" value="NAD(P)-bd_dom_sf"/>
</dbReference>
<protein>
    <submittedName>
        <fullName evidence="1">Uncharacterized protein</fullName>
    </submittedName>
</protein>